<evidence type="ECO:0000256" key="7">
    <source>
        <dbReference type="ARBA" id="ARBA00022927"/>
    </source>
</evidence>
<dbReference type="PANTHER" id="PTHR30332">
    <property type="entry name" value="PROBABLE GENERAL SECRETION PATHWAY PROTEIN D"/>
    <property type="match status" value="1"/>
</dbReference>
<comment type="subcellular location">
    <subcellularLocation>
        <location evidence="1 10">Cell outer membrane</location>
    </subcellularLocation>
</comment>
<dbReference type="InterPro" id="IPR049371">
    <property type="entry name" value="GspD-like_N0"/>
</dbReference>
<dbReference type="InterPro" id="IPR013356">
    <property type="entry name" value="T2SS_GspD"/>
</dbReference>
<evidence type="ECO:0000256" key="6">
    <source>
        <dbReference type="ARBA" id="ARBA00022729"/>
    </source>
</evidence>
<feature type="domain" description="Type II/III secretion system secretin-like" evidence="11">
    <location>
        <begin position="511"/>
        <end position="675"/>
    </location>
</feature>
<keyword evidence="4" id="KW-1134">Transmembrane beta strand</keyword>
<reference evidence="14 15" key="1">
    <citation type="journal article" date="2008" name="Appl. Environ. Microbiol.">
        <title>Genomic insights into Mn(II) oxidation by the marine alphaproteobacterium Aurantimonas sp. strain SI85-9A1.</title>
        <authorList>
            <person name="Dick G.J."/>
            <person name="Podell S."/>
            <person name="Johnson H.A."/>
            <person name="Rivera-Espinoza Y."/>
            <person name="Bernier-Latmani R."/>
            <person name="McCarthy J.K."/>
            <person name="Torpey J.W."/>
            <person name="Clement B.G."/>
            <person name="Gaasterland T."/>
            <person name="Tebo B.M."/>
        </authorList>
    </citation>
    <scope>NUCLEOTIDE SEQUENCE [LARGE SCALE GENOMIC DNA]</scope>
    <source>
        <strain evidence="14 15">SI85-9A1</strain>
    </source>
</reference>
<sequence>MRSEMLPSIPVISVLLFAGGCAGLDGIMETTDRSGIYGAAFGPDFSARQPRADPSGFPGQATSQDAAGAFFGPEARNAPPLPPGVSASSVGEVNLNFQGAAIPEVVEAILGEALGIGYTLDPDVTGEVTLSTARPVARDDLLAILESVLSGNGLALVKAGELYRITTDASTAATPIERGQATAGHGLSVIPLKYVSAQTLTRLIDGFAIRPGSVRVEKTRNLLIVAGSGEARRTAVGTALSFDTDWMQDQSVAILPLRATKPETIIPELTRVFGSRSGESSEDVIQFMAMPRLKAVLVVSQSRGLVERAQTWVSRLDKENPDLNSNVHVYRVKYRDAQKLSELLGRLFSSSAADPAAATEEATPQRDADPSALVEAAFSAPLAGSATSLFLGASGGMLDGATSLRIEPDLSNNSLVIYGDRAVRGKVLQALAHIDVPQMQVAVNVTMAEVRLNDQLRYGVQYFIKSGDIGLGRDKGSVGLFRTIADGIAREVPGFNFVVGSESSPDIVLNALDAVTDVRVLSSPSLVVMENEVAKFRVGDQIPIVTRTVNSVEDANAPISNEVEYRDTGIIMNVRPRIAENGVVTMVIEQEISSVTANAGSLTPVISNRSVASTISVVDGQTVLLGGLISEQSDVGRDGIPGLNRLKVVGNLFGSKSRADVRTELLILIRPSVIRDGRDAQNVAESLRAQMWNMGGGSLK</sequence>
<evidence type="ECO:0000256" key="4">
    <source>
        <dbReference type="ARBA" id="ARBA00022452"/>
    </source>
</evidence>
<gene>
    <name evidence="14" type="ORF">SI859A1_02126</name>
</gene>
<comment type="similarity">
    <text evidence="2">Belongs to the bacterial secretin family. GSP D subfamily.</text>
</comment>
<proteinExistence type="inferred from homology"/>
<dbReference type="PROSITE" id="PS51257">
    <property type="entry name" value="PROKAR_LIPOPROTEIN"/>
    <property type="match status" value="1"/>
</dbReference>
<evidence type="ECO:0000256" key="10">
    <source>
        <dbReference type="RuleBase" id="RU004004"/>
    </source>
</evidence>
<keyword evidence="6" id="KW-0732">Signal</keyword>
<dbReference type="InterPro" id="IPR038591">
    <property type="entry name" value="NolW-like_sf"/>
</dbReference>
<dbReference type="EMBL" id="AAPJ01000001">
    <property type="protein sequence ID" value="EAS51311.1"/>
    <property type="molecule type" value="Genomic_DNA"/>
</dbReference>
<dbReference type="InterPro" id="IPR005644">
    <property type="entry name" value="NolW-like"/>
</dbReference>
<organism evidence="14 15">
    <name type="scientific">Aurantimonas manganoxydans (strain ATCC BAA-1229 / DSM 21871 / SI85-9A1)</name>
    <dbReference type="NCBI Taxonomy" id="287752"/>
    <lineage>
        <taxon>Bacteria</taxon>
        <taxon>Pseudomonadati</taxon>
        <taxon>Pseudomonadota</taxon>
        <taxon>Alphaproteobacteria</taxon>
        <taxon>Hyphomicrobiales</taxon>
        <taxon>Aurantimonadaceae</taxon>
        <taxon>Aurantimonas</taxon>
    </lineage>
</organism>
<evidence type="ECO:0000259" key="13">
    <source>
        <dbReference type="Pfam" id="PF21305"/>
    </source>
</evidence>
<evidence type="ECO:0000256" key="2">
    <source>
        <dbReference type="ARBA" id="ARBA00006980"/>
    </source>
</evidence>
<dbReference type="AlphaFoldDB" id="Q1YMS0"/>
<dbReference type="GO" id="GO:0009279">
    <property type="term" value="C:cell outer membrane"/>
    <property type="evidence" value="ECO:0007669"/>
    <property type="project" value="UniProtKB-SubCell"/>
</dbReference>
<evidence type="ECO:0000256" key="3">
    <source>
        <dbReference type="ARBA" id="ARBA00022448"/>
    </source>
</evidence>
<dbReference type="InterPro" id="IPR001775">
    <property type="entry name" value="GspD/PilQ"/>
</dbReference>
<dbReference type="HOGENOM" id="CLU_006756_1_2_5"/>
<feature type="domain" description="GspD-like N0" evidence="13">
    <location>
        <begin position="95"/>
        <end position="165"/>
    </location>
</feature>
<dbReference type="Proteomes" id="UP000000321">
    <property type="component" value="Unassembled WGS sequence"/>
</dbReference>
<evidence type="ECO:0000256" key="9">
    <source>
        <dbReference type="ARBA" id="ARBA00023237"/>
    </source>
</evidence>
<evidence type="ECO:0000256" key="5">
    <source>
        <dbReference type="ARBA" id="ARBA00022692"/>
    </source>
</evidence>
<evidence type="ECO:0000259" key="12">
    <source>
        <dbReference type="Pfam" id="PF03958"/>
    </source>
</evidence>
<dbReference type="Pfam" id="PF03958">
    <property type="entry name" value="Secretin_N"/>
    <property type="match status" value="1"/>
</dbReference>
<protein>
    <submittedName>
        <fullName evidence="14">Putative general secretion pathway (GSP) protein D</fullName>
    </submittedName>
</protein>
<keyword evidence="8" id="KW-0472">Membrane</keyword>
<dbReference type="InterPro" id="IPR004846">
    <property type="entry name" value="T2SS/T3SS_dom"/>
</dbReference>
<evidence type="ECO:0000313" key="15">
    <source>
        <dbReference type="Proteomes" id="UP000000321"/>
    </source>
</evidence>
<comment type="caution">
    <text evidence="14">The sequence shown here is derived from an EMBL/GenBank/DDBJ whole genome shotgun (WGS) entry which is preliminary data.</text>
</comment>
<evidence type="ECO:0000256" key="8">
    <source>
        <dbReference type="ARBA" id="ARBA00023136"/>
    </source>
</evidence>
<dbReference type="Pfam" id="PF21305">
    <property type="entry name" value="type_II_gspD_N0"/>
    <property type="match status" value="1"/>
</dbReference>
<keyword evidence="15" id="KW-1185">Reference proteome</keyword>
<keyword evidence="3 10" id="KW-0813">Transport</keyword>
<keyword evidence="5" id="KW-0812">Transmembrane</keyword>
<evidence type="ECO:0000256" key="1">
    <source>
        <dbReference type="ARBA" id="ARBA00004442"/>
    </source>
</evidence>
<dbReference type="PANTHER" id="PTHR30332:SF25">
    <property type="entry name" value="SECRETIN XPSD"/>
    <property type="match status" value="1"/>
</dbReference>
<dbReference type="PRINTS" id="PR01032">
    <property type="entry name" value="PHAGEIV"/>
</dbReference>
<dbReference type="NCBIfam" id="TIGR02517">
    <property type="entry name" value="type_II_gspD"/>
    <property type="match status" value="1"/>
</dbReference>
<dbReference type="GO" id="GO:0015628">
    <property type="term" value="P:protein secretion by the type II secretion system"/>
    <property type="evidence" value="ECO:0007669"/>
    <property type="project" value="InterPro"/>
</dbReference>
<evidence type="ECO:0000313" key="14">
    <source>
        <dbReference type="EMBL" id="EAS51311.1"/>
    </source>
</evidence>
<accession>Q1YMS0</accession>
<dbReference type="BioCyc" id="AURANTIMONAS:SI859A1_02126-MONOMER"/>
<dbReference type="GO" id="GO:0015627">
    <property type="term" value="C:type II protein secretion system complex"/>
    <property type="evidence" value="ECO:0007669"/>
    <property type="project" value="InterPro"/>
</dbReference>
<feature type="domain" description="NolW-like" evidence="12">
    <location>
        <begin position="327"/>
        <end position="440"/>
    </location>
</feature>
<dbReference type="Gene3D" id="3.30.1370.120">
    <property type="match status" value="2"/>
</dbReference>
<dbReference type="Pfam" id="PF00263">
    <property type="entry name" value="Secretin"/>
    <property type="match status" value="1"/>
</dbReference>
<dbReference type="PRINTS" id="PR00811">
    <property type="entry name" value="BCTERIALGSPD"/>
</dbReference>
<name>Q1YMS0_AURMS</name>
<keyword evidence="9" id="KW-0998">Cell outer membrane</keyword>
<evidence type="ECO:0000259" key="11">
    <source>
        <dbReference type="Pfam" id="PF00263"/>
    </source>
</evidence>
<keyword evidence="7" id="KW-0653">Protein transport</keyword>
<dbReference type="InterPro" id="IPR050810">
    <property type="entry name" value="Bact_Secretion_Sys_Channel"/>
</dbReference>